<comment type="caution">
    <text evidence="1">The sequence shown here is derived from an EMBL/GenBank/DDBJ whole genome shotgun (WGS) entry which is preliminary data.</text>
</comment>
<dbReference type="EMBL" id="BQKI01000076">
    <property type="protein sequence ID" value="GJN22899.1"/>
    <property type="molecule type" value="Genomic_DNA"/>
</dbReference>
<dbReference type="AlphaFoldDB" id="A0AAV5EI64"/>
<evidence type="ECO:0000313" key="1">
    <source>
        <dbReference type="EMBL" id="GJN22899.1"/>
    </source>
</evidence>
<organism evidence="1 2">
    <name type="scientific">Eleusine coracana subsp. coracana</name>
    <dbReference type="NCBI Taxonomy" id="191504"/>
    <lineage>
        <taxon>Eukaryota</taxon>
        <taxon>Viridiplantae</taxon>
        <taxon>Streptophyta</taxon>
        <taxon>Embryophyta</taxon>
        <taxon>Tracheophyta</taxon>
        <taxon>Spermatophyta</taxon>
        <taxon>Magnoliopsida</taxon>
        <taxon>Liliopsida</taxon>
        <taxon>Poales</taxon>
        <taxon>Poaceae</taxon>
        <taxon>PACMAD clade</taxon>
        <taxon>Chloridoideae</taxon>
        <taxon>Cynodonteae</taxon>
        <taxon>Eleusininae</taxon>
        <taxon>Eleusine</taxon>
    </lineage>
</organism>
<keyword evidence="2" id="KW-1185">Reference proteome</keyword>
<protein>
    <submittedName>
        <fullName evidence="1">Uncharacterized protein</fullName>
    </submittedName>
</protein>
<reference evidence="1" key="1">
    <citation type="journal article" date="2018" name="DNA Res.">
        <title>Multiple hybrid de novo genome assembly of finger millet, an orphan allotetraploid crop.</title>
        <authorList>
            <person name="Hatakeyama M."/>
            <person name="Aluri S."/>
            <person name="Balachadran M.T."/>
            <person name="Sivarajan S.R."/>
            <person name="Patrignani A."/>
            <person name="Gruter S."/>
            <person name="Poveda L."/>
            <person name="Shimizu-Inatsugi R."/>
            <person name="Baeten J."/>
            <person name="Francoijs K.J."/>
            <person name="Nataraja K.N."/>
            <person name="Reddy Y.A.N."/>
            <person name="Phadnis S."/>
            <person name="Ravikumar R.L."/>
            <person name="Schlapbach R."/>
            <person name="Sreeman S.M."/>
            <person name="Shimizu K.K."/>
        </authorList>
    </citation>
    <scope>NUCLEOTIDE SEQUENCE</scope>
</reference>
<sequence>MNKSQRIRRDNSPIISNSREKDGWNRCLGAFRVRDAGIRLRPCFRYSVPRVETREEQFGVALQAGEKRG</sequence>
<evidence type="ECO:0000313" key="2">
    <source>
        <dbReference type="Proteomes" id="UP001054889"/>
    </source>
</evidence>
<name>A0AAV5EI64_ELECO</name>
<gene>
    <name evidence="1" type="primary">gb10504</name>
    <name evidence="1" type="ORF">PR202_gb10504</name>
</gene>
<dbReference type="Proteomes" id="UP001054889">
    <property type="component" value="Unassembled WGS sequence"/>
</dbReference>
<accession>A0AAV5EI64</accession>
<reference evidence="1" key="2">
    <citation type="submission" date="2021-12" db="EMBL/GenBank/DDBJ databases">
        <title>Resequencing data analysis of finger millet.</title>
        <authorList>
            <person name="Hatakeyama M."/>
            <person name="Aluri S."/>
            <person name="Balachadran M.T."/>
            <person name="Sivarajan S.R."/>
            <person name="Poveda L."/>
            <person name="Shimizu-Inatsugi R."/>
            <person name="Schlapbach R."/>
            <person name="Sreeman S.M."/>
            <person name="Shimizu K.K."/>
        </authorList>
    </citation>
    <scope>NUCLEOTIDE SEQUENCE</scope>
</reference>
<proteinExistence type="predicted"/>